<organism evidence="2 4">
    <name type="scientific">Candidatus Chlorohelix allophototropha</name>
    <dbReference type="NCBI Taxonomy" id="3003348"/>
    <lineage>
        <taxon>Bacteria</taxon>
        <taxon>Bacillati</taxon>
        <taxon>Chloroflexota</taxon>
        <taxon>Chloroflexia</taxon>
        <taxon>Candidatus Chloroheliales</taxon>
        <taxon>Candidatus Chloroheliaceae</taxon>
        <taxon>Candidatus Chlorohelix</taxon>
    </lineage>
</organism>
<protein>
    <submittedName>
        <fullName evidence="2">Glycosyltransferase family 2 protein</fullName>
    </submittedName>
</protein>
<dbReference type="Pfam" id="PF00535">
    <property type="entry name" value="Glycos_transf_2"/>
    <property type="match status" value="1"/>
</dbReference>
<sequence length="307" mass="35448">MDLSIIVVSYNTVNLTRKCLASVFSNPHPHYTFEIIVVDNASRDATPLMVREEFPQVKLVANSANRGFAAANNQGYAQAQGDYILLLNPDTEVIGDSIWKMLDFSKRTPNTGVVAPSLLYADGSFQHSVFKFPSLWQIFFDFIPLNWRFTESGLNGRYPRWMFEGAPFKVDFPLGACMLFNRTVIEQNGFMDEQFWMYMEEIDLCYRVRQAGWEIFCVPSAQIIHHAGASSRQFRDEMFFQLHKSRALFYQKHHPLPFRLAAKFLTLLGLFWLTLKAIWARISGKMKSEEFSSRLSGYKRVAGLQFR</sequence>
<feature type="domain" description="Glycosyltransferase 2-like" evidence="1">
    <location>
        <begin position="4"/>
        <end position="149"/>
    </location>
</feature>
<evidence type="ECO:0000313" key="3">
    <source>
        <dbReference type="EMBL" id="WJW67715.1"/>
    </source>
</evidence>
<reference evidence="3" key="2">
    <citation type="journal article" date="2024" name="Nature">
        <title>Anoxygenic phototroph of the Chloroflexota uses a type I reaction centre.</title>
        <authorList>
            <person name="Tsuji J.M."/>
            <person name="Shaw N.A."/>
            <person name="Nagashima S."/>
            <person name="Venkiteswaran J.J."/>
            <person name="Schiff S.L."/>
            <person name="Watanabe T."/>
            <person name="Fukui M."/>
            <person name="Hanada S."/>
            <person name="Tank M."/>
            <person name="Neufeld J.D."/>
        </authorList>
    </citation>
    <scope>NUCLEOTIDE SEQUENCE</scope>
    <source>
        <strain evidence="3">L227-S17</strain>
    </source>
</reference>
<keyword evidence="5" id="KW-1185">Reference proteome</keyword>
<evidence type="ECO:0000313" key="5">
    <source>
        <dbReference type="Proteomes" id="UP001431572"/>
    </source>
</evidence>
<dbReference type="PANTHER" id="PTHR43179">
    <property type="entry name" value="RHAMNOSYLTRANSFERASE WBBL"/>
    <property type="match status" value="1"/>
</dbReference>
<name>A0A8T7M1Z8_9CHLR</name>
<accession>A0A8T7M1Z8</accession>
<dbReference type="SUPFAM" id="SSF53448">
    <property type="entry name" value="Nucleotide-diphospho-sugar transferases"/>
    <property type="match status" value="1"/>
</dbReference>
<dbReference type="Proteomes" id="UP001431572">
    <property type="component" value="Chromosome 1"/>
</dbReference>
<dbReference type="Proteomes" id="UP000521676">
    <property type="component" value="Unassembled WGS sequence"/>
</dbReference>
<evidence type="ECO:0000313" key="2">
    <source>
        <dbReference type="EMBL" id="NWJ45851.1"/>
    </source>
</evidence>
<dbReference type="CDD" id="cd04186">
    <property type="entry name" value="GT_2_like_c"/>
    <property type="match status" value="1"/>
</dbReference>
<dbReference type="AlphaFoldDB" id="A0A8T7M1Z8"/>
<dbReference type="InterPro" id="IPR001173">
    <property type="entry name" value="Glyco_trans_2-like"/>
</dbReference>
<reference evidence="2 4" key="1">
    <citation type="submission" date="2020-06" db="EMBL/GenBank/DDBJ databases">
        <title>Anoxygenic phototrophic Chloroflexota member uses a Type I reaction center.</title>
        <authorList>
            <person name="Tsuji J.M."/>
            <person name="Shaw N.A."/>
            <person name="Nagashima S."/>
            <person name="Venkiteswaran J."/>
            <person name="Schiff S.L."/>
            <person name="Hanada S."/>
            <person name="Tank M."/>
            <person name="Neufeld J.D."/>
        </authorList>
    </citation>
    <scope>NUCLEOTIDE SEQUENCE [LARGE SCALE GENOMIC DNA]</scope>
    <source>
        <strain evidence="2">L227-S17</strain>
    </source>
</reference>
<dbReference type="InterPro" id="IPR029044">
    <property type="entry name" value="Nucleotide-diphossugar_trans"/>
</dbReference>
<dbReference type="EMBL" id="JACATZ010000001">
    <property type="protein sequence ID" value="NWJ45851.1"/>
    <property type="molecule type" value="Genomic_DNA"/>
</dbReference>
<gene>
    <name evidence="2" type="ORF">HXX08_08235</name>
    <name evidence="3" type="ORF">OZ401_000990</name>
</gene>
<dbReference type="RefSeq" id="WP_341469605.1">
    <property type="nucleotide sequence ID" value="NZ_CP128399.1"/>
</dbReference>
<dbReference type="Gene3D" id="3.90.550.10">
    <property type="entry name" value="Spore Coat Polysaccharide Biosynthesis Protein SpsA, Chain A"/>
    <property type="match status" value="1"/>
</dbReference>
<evidence type="ECO:0000259" key="1">
    <source>
        <dbReference type="Pfam" id="PF00535"/>
    </source>
</evidence>
<evidence type="ECO:0000313" key="4">
    <source>
        <dbReference type="Proteomes" id="UP000521676"/>
    </source>
</evidence>
<proteinExistence type="predicted"/>
<dbReference type="EMBL" id="CP128399">
    <property type="protein sequence ID" value="WJW67715.1"/>
    <property type="molecule type" value="Genomic_DNA"/>
</dbReference>
<dbReference type="PANTHER" id="PTHR43179:SF7">
    <property type="entry name" value="RHAMNOSYLTRANSFERASE WBBL"/>
    <property type="match status" value="1"/>
</dbReference>